<evidence type="ECO:0000256" key="5">
    <source>
        <dbReference type="SAM" id="Phobius"/>
    </source>
</evidence>
<feature type="compositionally biased region" description="Pro residues" evidence="4">
    <location>
        <begin position="7"/>
        <end position="17"/>
    </location>
</feature>
<dbReference type="OrthoDB" id="652091at2759"/>
<feature type="region of interest" description="Disordered" evidence="4">
    <location>
        <begin position="88"/>
        <end position="119"/>
    </location>
</feature>
<evidence type="ECO:0000256" key="3">
    <source>
        <dbReference type="ARBA" id="ARBA00023004"/>
    </source>
</evidence>
<name>A0A218YX01_9HELO</name>
<dbReference type="AlphaFoldDB" id="A0A218YX01"/>
<feature type="compositionally biased region" description="Basic and acidic residues" evidence="4">
    <location>
        <begin position="90"/>
        <end position="102"/>
    </location>
</feature>
<dbReference type="GO" id="GO:0046872">
    <property type="term" value="F:metal ion binding"/>
    <property type="evidence" value="ECO:0007669"/>
    <property type="project" value="UniProtKB-KW"/>
</dbReference>
<dbReference type="InterPro" id="IPR016084">
    <property type="entry name" value="Haem_Oase-like_multi-hlx"/>
</dbReference>
<proteinExistence type="predicted"/>
<dbReference type="GO" id="GO:0004392">
    <property type="term" value="F:heme oxygenase (decyclizing) activity"/>
    <property type="evidence" value="ECO:0007669"/>
    <property type="project" value="InterPro"/>
</dbReference>
<dbReference type="Gene3D" id="1.20.910.10">
    <property type="entry name" value="Heme oxygenase-like"/>
    <property type="match status" value="1"/>
</dbReference>
<evidence type="ECO:0000256" key="4">
    <source>
        <dbReference type="SAM" id="MobiDB-lite"/>
    </source>
</evidence>
<dbReference type="InterPro" id="IPR002051">
    <property type="entry name" value="Haem_Oase"/>
</dbReference>
<keyword evidence="2" id="KW-0479">Metal-binding</keyword>
<reference evidence="6 7" key="1">
    <citation type="submission" date="2017-04" db="EMBL/GenBank/DDBJ databases">
        <title>Draft genome sequence of Marssonina coronaria NL1: causal agent of apple blotch.</title>
        <authorList>
            <person name="Cheng Q."/>
        </authorList>
    </citation>
    <scope>NUCLEOTIDE SEQUENCE [LARGE SCALE GENOMIC DNA]</scope>
    <source>
        <strain evidence="6 7">NL1</strain>
    </source>
</reference>
<dbReference type="PANTHER" id="PTHR10720:SF0">
    <property type="entry name" value="HEME OXYGENASE"/>
    <property type="match status" value="1"/>
</dbReference>
<feature type="region of interest" description="Disordered" evidence="4">
    <location>
        <begin position="237"/>
        <end position="273"/>
    </location>
</feature>
<keyword evidence="7" id="KW-1185">Reference proteome</keyword>
<organism evidence="6 7">
    <name type="scientific">Diplocarpon coronariae</name>
    <dbReference type="NCBI Taxonomy" id="2795749"/>
    <lineage>
        <taxon>Eukaryota</taxon>
        <taxon>Fungi</taxon>
        <taxon>Dikarya</taxon>
        <taxon>Ascomycota</taxon>
        <taxon>Pezizomycotina</taxon>
        <taxon>Leotiomycetes</taxon>
        <taxon>Helotiales</taxon>
        <taxon>Drepanopezizaceae</taxon>
        <taxon>Diplocarpon</taxon>
    </lineage>
</organism>
<dbReference type="Pfam" id="PF01126">
    <property type="entry name" value="Heme_oxygenase"/>
    <property type="match status" value="1"/>
</dbReference>
<dbReference type="InterPro" id="IPR016053">
    <property type="entry name" value="Haem_Oase-like"/>
</dbReference>
<evidence type="ECO:0000313" key="6">
    <source>
        <dbReference type="EMBL" id="OWO99280.1"/>
    </source>
</evidence>
<feature type="transmembrane region" description="Helical" evidence="5">
    <location>
        <begin position="469"/>
        <end position="487"/>
    </location>
</feature>
<comment type="caution">
    <text evidence="6">The sequence shown here is derived from an EMBL/GenBank/DDBJ whole genome shotgun (WGS) entry which is preliminary data.</text>
</comment>
<keyword evidence="5" id="KW-0472">Membrane</keyword>
<feature type="compositionally biased region" description="Polar residues" evidence="4">
    <location>
        <begin position="246"/>
        <end position="269"/>
    </location>
</feature>
<sequence length="488" mass="53295">MSDKIPTPSPLPSPPINPHSLSERINTSTRPLHTQLNRLILTRLPLALPPYTNSPSTYVSGLLHIAPIYSNFESLWATILSTPQLPTTPKDSHDVCDPEKPLVDSNTTPLASPKTTEPPILHAPQTCGRTHSLLAHLRLPGLLRAGRLRADIRVLTSTPDHKIDAQLAEIAHSGPLAEFLAHTKVSVEANPHVLLAYAWVLYMALFSGGRYLRAALKEAGGQGNTFWDRGSAPAQPYSIGDASIPPHSTSRKTSLSEPGTVSARSQPSNEFPARPSKPIAGLQFFNFIGNQDGEDIKTEFKKRLAEAELLLTAGEKDDIVLEAQHIFSYMVQLINQLDAVVGTSDDNLETSASAARGRPLNASRDSVSVAKERISRHAIEREQNEPQDQEEGPNTAERPKDSTFLGVVAGPLAKVIEFRGRILSFDDVVRSLSRTPTPQVTFIVGKDRMVADRVTSQPEVVIREISRGVVTPALVLLLLALFVWVYIL</sequence>
<keyword evidence="1" id="KW-0349">Heme</keyword>
<dbReference type="SUPFAM" id="SSF48613">
    <property type="entry name" value="Heme oxygenase-like"/>
    <property type="match status" value="1"/>
</dbReference>
<evidence type="ECO:0000256" key="2">
    <source>
        <dbReference type="ARBA" id="ARBA00022723"/>
    </source>
</evidence>
<dbReference type="InParanoid" id="A0A218YX01"/>
<keyword evidence="3" id="KW-0408">Iron</keyword>
<protein>
    <recommendedName>
        <fullName evidence="8">Heme oxygenase-like protein</fullName>
    </recommendedName>
</protein>
<evidence type="ECO:0008006" key="8">
    <source>
        <dbReference type="Google" id="ProtNLM"/>
    </source>
</evidence>
<evidence type="ECO:0000256" key="1">
    <source>
        <dbReference type="ARBA" id="ARBA00022617"/>
    </source>
</evidence>
<dbReference type="GO" id="GO:0006788">
    <property type="term" value="P:heme oxidation"/>
    <property type="evidence" value="ECO:0007669"/>
    <property type="project" value="InterPro"/>
</dbReference>
<feature type="region of interest" description="Disordered" evidence="4">
    <location>
        <begin position="377"/>
        <end position="401"/>
    </location>
</feature>
<dbReference type="EMBL" id="MZNU01000365">
    <property type="protein sequence ID" value="OWO99280.1"/>
    <property type="molecule type" value="Genomic_DNA"/>
</dbReference>
<dbReference type="Proteomes" id="UP000242519">
    <property type="component" value="Unassembled WGS sequence"/>
</dbReference>
<evidence type="ECO:0000313" key="7">
    <source>
        <dbReference type="Proteomes" id="UP000242519"/>
    </source>
</evidence>
<dbReference type="PANTHER" id="PTHR10720">
    <property type="entry name" value="HEME OXYGENASE"/>
    <property type="match status" value="1"/>
</dbReference>
<keyword evidence="5" id="KW-0812">Transmembrane</keyword>
<keyword evidence="5" id="KW-1133">Transmembrane helix</keyword>
<dbReference type="CDD" id="cd19165">
    <property type="entry name" value="HemeO"/>
    <property type="match status" value="1"/>
</dbReference>
<dbReference type="STRING" id="503106.A0A218YX01"/>
<feature type="compositionally biased region" description="Polar residues" evidence="4">
    <location>
        <begin position="104"/>
        <end position="115"/>
    </location>
</feature>
<gene>
    <name evidence="6" type="ORF">B2J93_1168</name>
</gene>
<accession>A0A218YX01</accession>
<feature type="region of interest" description="Disordered" evidence="4">
    <location>
        <begin position="1"/>
        <end position="23"/>
    </location>
</feature>